<name>A0ABT6RIJ9_9BACT</name>
<dbReference type="SUPFAM" id="SSF50118">
    <property type="entry name" value="Cell growth inhibitor/plasmid maintenance toxic component"/>
    <property type="match status" value="1"/>
</dbReference>
<dbReference type="Gene3D" id="2.30.30.110">
    <property type="match status" value="1"/>
</dbReference>
<dbReference type="InterPro" id="IPR003477">
    <property type="entry name" value="PemK-like"/>
</dbReference>
<evidence type="ECO:0000313" key="1">
    <source>
        <dbReference type="EMBL" id="MDI3321662.1"/>
    </source>
</evidence>
<organism evidence="1 2">
    <name type="scientific">Pinibacter soli</name>
    <dbReference type="NCBI Taxonomy" id="3044211"/>
    <lineage>
        <taxon>Bacteria</taxon>
        <taxon>Pseudomonadati</taxon>
        <taxon>Bacteroidota</taxon>
        <taxon>Chitinophagia</taxon>
        <taxon>Chitinophagales</taxon>
        <taxon>Chitinophagaceae</taxon>
        <taxon>Pinibacter</taxon>
    </lineage>
</organism>
<dbReference type="EMBL" id="JASBRG010000007">
    <property type="protein sequence ID" value="MDI3321662.1"/>
    <property type="molecule type" value="Genomic_DNA"/>
</dbReference>
<dbReference type="Pfam" id="PF02452">
    <property type="entry name" value="PemK_toxin"/>
    <property type="match status" value="1"/>
</dbReference>
<dbReference type="PANTHER" id="PTHR33988">
    <property type="entry name" value="ENDORIBONUCLEASE MAZF-RELATED"/>
    <property type="match status" value="1"/>
</dbReference>
<evidence type="ECO:0000313" key="2">
    <source>
        <dbReference type="Proteomes" id="UP001226434"/>
    </source>
</evidence>
<keyword evidence="2" id="KW-1185">Reference proteome</keyword>
<dbReference type="InterPro" id="IPR011067">
    <property type="entry name" value="Plasmid_toxin/cell-grow_inhib"/>
</dbReference>
<dbReference type="EC" id="3.1.-.-" evidence="1"/>
<protein>
    <submittedName>
        <fullName evidence="1">Type II toxin-antitoxin system PemK/MazF family toxin</fullName>
        <ecNumber evidence="1">3.1.-.-</ecNumber>
    </submittedName>
</protein>
<reference evidence="1 2" key="1">
    <citation type="submission" date="2023-05" db="EMBL/GenBank/DDBJ databases">
        <title>Genome sequence of Pinibacter sp. MAH-24.</title>
        <authorList>
            <person name="Huq M.A."/>
        </authorList>
    </citation>
    <scope>NUCLEOTIDE SEQUENCE [LARGE SCALE GENOMIC DNA]</scope>
    <source>
        <strain evidence="1 2">MAH-24</strain>
    </source>
</reference>
<gene>
    <name evidence="1" type="ORF">QJ048_17835</name>
</gene>
<keyword evidence="1" id="KW-0378">Hydrolase</keyword>
<proteinExistence type="predicted"/>
<dbReference type="GO" id="GO:0016787">
    <property type="term" value="F:hydrolase activity"/>
    <property type="evidence" value="ECO:0007669"/>
    <property type="project" value="UniProtKB-KW"/>
</dbReference>
<dbReference type="PANTHER" id="PTHR33988:SF2">
    <property type="entry name" value="ENDORIBONUCLEASE MAZF"/>
    <property type="match status" value="1"/>
</dbReference>
<comment type="caution">
    <text evidence="1">The sequence shown here is derived from an EMBL/GenBank/DDBJ whole genome shotgun (WGS) entry which is preliminary data.</text>
</comment>
<dbReference type="RefSeq" id="WP_282335767.1">
    <property type="nucleotide sequence ID" value="NZ_JASBRG010000007.1"/>
</dbReference>
<sequence length="106" mass="11842">MAKQYQVVLVDLDPTMGSEINKTRPCVIISPDDLNNNLNTVVVAPLTSTIKEVPFRAKVIINYQPGSVVLDQIRAIDKRRIKKIYSTLSLGDIALIKGIIKEMYVD</sequence>
<dbReference type="Proteomes" id="UP001226434">
    <property type="component" value="Unassembled WGS sequence"/>
</dbReference>
<accession>A0ABT6RIJ9</accession>